<dbReference type="HOGENOM" id="CLU_162391_0_0_1"/>
<keyword evidence="3" id="KW-1185">Reference proteome</keyword>
<dbReference type="RefSeq" id="XP_007715450.1">
    <property type="nucleotide sequence ID" value="XM_007717260.1"/>
</dbReference>
<dbReference type="Proteomes" id="UP000053841">
    <property type="component" value="Unassembled WGS sequence"/>
</dbReference>
<protein>
    <submittedName>
        <fullName evidence="2">Uncharacterized protein</fullName>
    </submittedName>
</protein>
<dbReference type="KEGG" id="bze:COCCADRAFT_104379"/>
<gene>
    <name evidence="2" type="ORF">COCCADRAFT_104379</name>
</gene>
<feature type="region of interest" description="Disordered" evidence="1">
    <location>
        <begin position="1"/>
        <end position="68"/>
    </location>
</feature>
<sequence>MANEQEKRDVAKQPRCVQRKPGLERLGSQDDDASMPVPAKHGHIRSSTWIETQSEPATSPNSPSAPLLLQSMHSHSAKQLGEERRKQKLEEQRVLWESTLPKSLLDHIGGFATGRHFDYVHPTGMRRSS</sequence>
<accession>W6XY81</accession>
<evidence type="ECO:0000313" key="2">
    <source>
        <dbReference type="EMBL" id="EUC30255.1"/>
    </source>
</evidence>
<feature type="compositionally biased region" description="Basic and acidic residues" evidence="1">
    <location>
        <begin position="1"/>
        <end position="12"/>
    </location>
</feature>
<reference evidence="2 3" key="1">
    <citation type="journal article" date="2013" name="PLoS Genet.">
        <title>Comparative genome structure, secondary metabolite, and effector coding capacity across Cochliobolus pathogens.</title>
        <authorList>
            <person name="Condon B.J."/>
            <person name="Leng Y."/>
            <person name="Wu D."/>
            <person name="Bushley K.E."/>
            <person name="Ohm R.A."/>
            <person name="Otillar R."/>
            <person name="Martin J."/>
            <person name="Schackwitz W."/>
            <person name="Grimwood J."/>
            <person name="MohdZainudin N."/>
            <person name="Xue C."/>
            <person name="Wang R."/>
            <person name="Manning V.A."/>
            <person name="Dhillon B."/>
            <person name="Tu Z.J."/>
            <person name="Steffenson B.J."/>
            <person name="Salamov A."/>
            <person name="Sun H."/>
            <person name="Lowry S."/>
            <person name="LaButti K."/>
            <person name="Han J."/>
            <person name="Copeland A."/>
            <person name="Lindquist E."/>
            <person name="Barry K."/>
            <person name="Schmutz J."/>
            <person name="Baker S.E."/>
            <person name="Ciuffetti L.M."/>
            <person name="Grigoriev I.V."/>
            <person name="Zhong S."/>
            <person name="Turgeon B.G."/>
        </authorList>
    </citation>
    <scope>NUCLEOTIDE SEQUENCE [LARGE SCALE GENOMIC DNA]</scope>
    <source>
        <strain evidence="2 3">26-R-13</strain>
    </source>
</reference>
<dbReference type="AlphaFoldDB" id="W6XY81"/>
<evidence type="ECO:0000313" key="3">
    <source>
        <dbReference type="Proteomes" id="UP000053841"/>
    </source>
</evidence>
<feature type="compositionally biased region" description="Polar residues" evidence="1">
    <location>
        <begin position="45"/>
        <end position="64"/>
    </location>
</feature>
<dbReference type="GeneID" id="19142986"/>
<proteinExistence type="predicted"/>
<dbReference type="OrthoDB" id="10322800at2759"/>
<name>W6XY81_COCC2</name>
<organism evidence="2 3">
    <name type="scientific">Cochliobolus carbonum (strain 26-R-13)</name>
    <name type="common">Maize leaf spot fungus</name>
    <name type="synonym">Bipolaris zeicola</name>
    <dbReference type="NCBI Taxonomy" id="930089"/>
    <lineage>
        <taxon>Eukaryota</taxon>
        <taxon>Fungi</taxon>
        <taxon>Dikarya</taxon>
        <taxon>Ascomycota</taxon>
        <taxon>Pezizomycotina</taxon>
        <taxon>Dothideomycetes</taxon>
        <taxon>Pleosporomycetidae</taxon>
        <taxon>Pleosporales</taxon>
        <taxon>Pleosporineae</taxon>
        <taxon>Pleosporaceae</taxon>
        <taxon>Bipolaris</taxon>
    </lineage>
</organism>
<evidence type="ECO:0000256" key="1">
    <source>
        <dbReference type="SAM" id="MobiDB-lite"/>
    </source>
</evidence>
<dbReference type="EMBL" id="KI964708">
    <property type="protein sequence ID" value="EUC30255.1"/>
    <property type="molecule type" value="Genomic_DNA"/>
</dbReference>